<organism evidence="2 3">
    <name type="scientific">Lupinus albus</name>
    <name type="common">White lupine</name>
    <name type="synonym">Lupinus termis</name>
    <dbReference type="NCBI Taxonomy" id="3870"/>
    <lineage>
        <taxon>Eukaryota</taxon>
        <taxon>Viridiplantae</taxon>
        <taxon>Streptophyta</taxon>
        <taxon>Embryophyta</taxon>
        <taxon>Tracheophyta</taxon>
        <taxon>Spermatophyta</taxon>
        <taxon>Magnoliopsida</taxon>
        <taxon>eudicotyledons</taxon>
        <taxon>Gunneridae</taxon>
        <taxon>Pentapetalae</taxon>
        <taxon>rosids</taxon>
        <taxon>fabids</taxon>
        <taxon>Fabales</taxon>
        <taxon>Fabaceae</taxon>
        <taxon>Papilionoideae</taxon>
        <taxon>50 kb inversion clade</taxon>
        <taxon>genistoids sensu lato</taxon>
        <taxon>core genistoids</taxon>
        <taxon>Genisteae</taxon>
        <taxon>Lupinus</taxon>
    </lineage>
</organism>
<dbReference type="PANTHER" id="PTHR34461:SF2">
    <property type="entry name" value="EXPRESSED PROTEIN"/>
    <property type="match status" value="1"/>
</dbReference>
<dbReference type="PANTHER" id="PTHR34461">
    <property type="entry name" value="EXPRESSED PROTEIN"/>
    <property type="match status" value="1"/>
</dbReference>
<dbReference type="AlphaFoldDB" id="A0A6A4QX16"/>
<evidence type="ECO:0000313" key="2">
    <source>
        <dbReference type="EMBL" id="KAE9618109.1"/>
    </source>
</evidence>
<proteinExistence type="predicted"/>
<dbReference type="Proteomes" id="UP000447434">
    <property type="component" value="Chromosome 3"/>
</dbReference>
<dbReference type="EMBL" id="WOCE01000003">
    <property type="protein sequence ID" value="KAE9618109.1"/>
    <property type="molecule type" value="Genomic_DNA"/>
</dbReference>
<protein>
    <submittedName>
        <fullName evidence="2">Uncharacterized protein</fullName>
    </submittedName>
</protein>
<feature type="compositionally biased region" description="Basic and acidic residues" evidence="1">
    <location>
        <begin position="400"/>
        <end position="422"/>
    </location>
</feature>
<evidence type="ECO:0000313" key="3">
    <source>
        <dbReference type="Proteomes" id="UP000447434"/>
    </source>
</evidence>
<dbReference type="OrthoDB" id="775914at2759"/>
<accession>A0A6A4QX16</accession>
<reference evidence="3" key="1">
    <citation type="journal article" date="2020" name="Nat. Commun.">
        <title>Genome sequence of the cluster root forming white lupin.</title>
        <authorList>
            <person name="Hufnagel B."/>
            <person name="Marques A."/>
            <person name="Soriano A."/>
            <person name="Marques L."/>
            <person name="Divol F."/>
            <person name="Doumas P."/>
            <person name="Sallet E."/>
            <person name="Mancinotti D."/>
            <person name="Carrere S."/>
            <person name="Marande W."/>
            <person name="Arribat S."/>
            <person name="Keller J."/>
            <person name="Huneau C."/>
            <person name="Blein T."/>
            <person name="Aime D."/>
            <person name="Laguerre M."/>
            <person name="Taylor J."/>
            <person name="Schubert V."/>
            <person name="Nelson M."/>
            <person name="Geu-Flores F."/>
            <person name="Crespi M."/>
            <person name="Gallardo-Guerrero K."/>
            <person name="Delaux P.-M."/>
            <person name="Salse J."/>
            <person name="Berges H."/>
            <person name="Guyot R."/>
            <person name="Gouzy J."/>
            <person name="Peret B."/>
        </authorList>
    </citation>
    <scope>NUCLEOTIDE SEQUENCE [LARGE SCALE GENOMIC DNA]</scope>
    <source>
        <strain evidence="3">cv. Amiga</strain>
    </source>
</reference>
<sequence>MELRRSSHDVHYINAIKGGLVTKKLNVTRGRSNLSFRDLGDIYGDVTTEGVTGFLAIRTVKVEPDSPVCNANDSRSCDYNDDDFETITLKQFQEKCKTRKRKYSHSVDSCKRKIKIEVPSSPEENGVKQMSPDDSDLVETLNSLRSKLPKKMKMKKRKCIEDPLYSETQESIPIVDIEEIQIGQEFAHSCGDLLALVEVKSEVPETDCLDHSMNLSNDSDSSSACDGQDFYSGMEDKEETEMTHEYYIENELNYTWEECNDVIPLRMAWASCADFVVNNPEFTNDQSPNFSAIEFASEECITHSDEHYISPEVISLIEHHHSNVYDNQPDGDTSISLPNVAAPECLDYVDLGYRDDSTFLGDCTINEFTPDAEVQAKTSSTTEHGFNSGGSLVSSSDDSSESKEKQLFSSIHDNEGGHKTEATDELISTNEHCSSDLDCPRRLLSNRKSMSPPSQERLCKAIQMIDICDEDLLKCRGKLDFGEQTDKNGTAEGLDETTKARSIDNPKEMVFSTKTFRLRKEFRSLRSCPISTSIAFSKRQMRDAEILTMRLTKELKSLKDIVEDMLRSEFCLNTSLRYKVNEARIAVKNATKTEETTNRCLSIMSRNCTRFCKLMKLADEDGSAPQEVKQKVRDKVAFADEVGGKLCQVRFYEDDQTSFSDSK</sequence>
<name>A0A6A4QX16_LUPAL</name>
<comment type="caution">
    <text evidence="2">The sequence shown here is derived from an EMBL/GenBank/DDBJ whole genome shotgun (WGS) entry which is preliminary data.</text>
</comment>
<evidence type="ECO:0000256" key="1">
    <source>
        <dbReference type="SAM" id="MobiDB-lite"/>
    </source>
</evidence>
<keyword evidence="3" id="KW-1185">Reference proteome</keyword>
<feature type="region of interest" description="Disordered" evidence="1">
    <location>
        <begin position="375"/>
        <end position="427"/>
    </location>
</feature>
<feature type="compositionally biased region" description="Polar residues" evidence="1">
    <location>
        <begin position="376"/>
        <end position="385"/>
    </location>
</feature>
<gene>
    <name evidence="2" type="ORF">Lalb_Chr03g0042671</name>
</gene>